<feature type="transmembrane region" description="Helical" evidence="1">
    <location>
        <begin position="52"/>
        <end position="71"/>
    </location>
</feature>
<proteinExistence type="predicted"/>
<accession>A0A8D8RAR1</accession>
<protein>
    <submittedName>
        <fullName evidence="2">Uncharacterized protein</fullName>
    </submittedName>
</protein>
<reference evidence="2" key="1">
    <citation type="submission" date="2021-05" db="EMBL/GenBank/DDBJ databases">
        <authorList>
            <person name="Alioto T."/>
            <person name="Alioto T."/>
            <person name="Gomez Garrido J."/>
        </authorList>
    </citation>
    <scope>NUCLEOTIDE SEQUENCE</scope>
</reference>
<evidence type="ECO:0000313" key="2">
    <source>
        <dbReference type="EMBL" id="CAG6646110.1"/>
    </source>
</evidence>
<sequence>MEQIAVMKYWPIDVVLKGQKTTVRSTLRSEEHTEKPQNFRHPRLFYQSGLDWRGPIVFVLFWFLSFSRVGIPWAMGRHCLKGLLSNQMKERTNKKLIQSLEPNRF</sequence>
<dbReference type="AlphaFoldDB" id="A0A8D8RAR1"/>
<evidence type="ECO:0000256" key="1">
    <source>
        <dbReference type="SAM" id="Phobius"/>
    </source>
</evidence>
<keyword evidence="1" id="KW-0472">Membrane</keyword>
<keyword evidence="1" id="KW-0812">Transmembrane</keyword>
<name>A0A8D8RAR1_9HEMI</name>
<dbReference type="EMBL" id="HBUF01140145">
    <property type="protein sequence ID" value="CAG6646110.1"/>
    <property type="molecule type" value="Transcribed_RNA"/>
</dbReference>
<organism evidence="2">
    <name type="scientific">Cacopsylla melanoneura</name>
    <dbReference type="NCBI Taxonomy" id="428564"/>
    <lineage>
        <taxon>Eukaryota</taxon>
        <taxon>Metazoa</taxon>
        <taxon>Ecdysozoa</taxon>
        <taxon>Arthropoda</taxon>
        <taxon>Hexapoda</taxon>
        <taxon>Insecta</taxon>
        <taxon>Pterygota</taxon>
        <taxon>Neoptera</taxon>
        <taxon>Paraneoptera</taxon>
        <taxon>Hemiptera</taxon>
        <taxon>Sternorrhyncha</taxon>
        <taxon>Psylloidea</taxon>
        <taxon>Psyllidae</taxon>
        <taxon>Psyllinae</taxon>
        <taxon>Cacopsylla</taxon>
    </lineage>
</organism>
<keyword evidence="1" id="KW-1133">Transmembrane helix</keyword>